<name>A0A5B7FL90_PORTR</name>
<comment type="caution">
    <text evidence="1">The sequence shown here is derived from an EMBL/GenBank/DDBJ whole genome shotgun (WGS) entry which is preliminary data.</text>
</comment>
<accession>A0A5B7FL90</accession>
<dbReference type="AlphaFoldDB" id="A0A5B7FL90"/>
<dbReference type="Proteomes" id="UP000324222">
    <property type="component" value="Unassembled WGS sequence"/>
</dbReference>
<reference evidence="1 2" key="1">
    <citation type="submission" date="2019-05" db="EMBL/GenBank/DDBJ databases">
        <title>Another draft genome of Portunus trituberculatus and its Hox gene families provides insights of decapod evolution.</title>
        <authorList>
            <person name="Jeong J.-H."/>
            <person name="Song I."/>
            <person name="Kim S."/>
            <person name="Choi T."/>
            <person name="Kim D."/>
            <person name="Ryu S."/>
            <person name="Kim W."/>
        </authorList>
    </citation>
    <scope>NUCLEOTIDE SEQUENCE [LARGE SCALE GENOMIC DNA]</scope>
    <source>
        <tissue evidence="1">Muscle</tissue>
    </source>
</reference>
<dbReference type="EMBL" id="VSRR010006965">
    <property type="protein sequence ID" value="MPC45943.1"/>
    <property type="molecule type" value="Genomic_DNA"/>
</dbReference>
<evidence type="ECO:0000313" key="1">
    <source>
        <dbReference type="EMBL" id="MPC45943.1"/>
    </source>
</evidence>
<organism evidence="1 2">
    <name type="scientific">Portunus trituberculatus</name>
    <name type="common">Swimming crab</name>
    <name type="synonym">Neptunus trituberculatus</name>
    <dbReference type="NCBI Taxonomy" id="210409"/>
    <lineage>
        <taxon>Eukaryota</taxon>
        <taxon>Metazoa</taxon>
        <taxon>Ecdysozoa</taxon>
        <taxon>Arthropoda</taxon>
        <taxon>Crustacea</taxon>
        <taxon>Multicrustacea</taxon>
        <taxon>Malacostraca</taxon>
        <taxon>Eumalacostraca</taxon>
        <taxon>Eucarida</taxon>
        <taxon>Decapoda</taxon>
        <taxon>Pleocyemata</taxon>
        <taxon>Brachyura</taxon>
        <taxon>Eubrachyura</taxon>
        <taxon>Portunoidea</taxon>
        <taxon>Portunidae</taxon>
        <taxon>Portuninae</taxon>
        <taxon>Portunus</taxon>
    </lineage>
</organism>
<proteinExistence type="predicted"/>
<protein>
    <submittedName>
        <fullName evidence="1">Uncharacterized protein</fullName>
    </submittedName>
</protein>
<evidence type="ECO:0000313" key="2">
    <source>
        <dbReference type="Proteomes" id="UP000324222"/>
    </source>
</evidence>
<gene>
    <name evidence="1" type="ORF">E2C01_039649</name>
</gene>
<sequence>MCPSIEEVNLSPILPYSPSNTSIFLYQYYLIPIPSHCLLNPSPILPCPSPTLLYPTTILSSIPFPCILSPFFPILPQPSILIHASLNPSPTLPNTILSPIPHPSPILQDLSSRTRQLLTPLAVTLDEPNAILNVLDLGAKIPKSV</sequence>
<keyword evidence="2" id="KW-1185">Reference proteome</keyword>